<dbReference type="Gene3D" id="3.40.630.30">
    <property type="match status" value="1"/>
</dbReference>
<dbReference type="RefSeq" id="WP_245787229.1">
    <property type="nucleotide sequence ID" value="NZ_FOEF01000003.1"/>
</dbReference>
<dbReference type="CDD" id="cd04301">
    <property type="entry name" value="NAT_SF"/>
    <property type="match status" value="1"/>
</dbReference>
<evidence type="ECO:0000313" key="4">
    <source>
        <dbReference type="Proteomes" id="UP000198582"/>
    </source>
</evidence>
<dbReference type="Proteomes" id="UP000198582">
    <property type="component" value="Unassembled WGS sequence"/>
</dbReference>
<dbReference type="InterPro" id="IPR050769">
    <property type="entry name" value="NAT_camello-type"/>
</dbReference>
<gene>
    <name evidence="3" type="ORF">SAMN04489732_103228</name>
</gene>
<protein>
    <submittedName>
        <fullName evidence="3">Acetyltransferase (GNAT) family protein</fullName>
    </submittedName>
</protein>
<dbReference type="SUPFAM" id="SSF55729">
    <property type="entry name" value="Acyl-CoA N-acyltransferases (Nat)"/>
    <property type="match status" value="1"/>
</dbReference>
<reference evidence="3 4" key="1">
    <citation type="submission" date="2016-10" db="EMBL/GenBank/DDBJ databases">
        <authorList>
            <person name="de Groot N.N."/>
        </authorList>
    </citation>
    <scope>NUCLEOTIDE SEQUENCE [LARGE SCALE GENOMIC DNA]</scope>
    <source>
        <strain evidence="3 4">DSM 44993</strain>
    </source>
</reference>
<name>A0A1H8UEU4_9PSEU</name>
<evidence type="ECO:0000259" key="2">
    <source>
        <dbReference type="PROSITE" id="PS51186"/>
    </source>
</evidence>
<dbReference type="AlphaFoldDB" id="A0A1H8UEU4"/>
<feature type="domain" description="N-acetyltransferase" evidence="2">
    <location>
        <begin position="3"/>
        <end position="176"/>
    </location>
</feature>
<dbReference type="PROSITE" id="PS51186">
    <property type="entry name" value="GNAT"/>
    <property type="match status" value="1"/>
</dbReference>
<dbReference type="InterPro" id="IPR016181">
    <property type="entry name" value="Acyl_CoA_acyltransferase"/>
</dbReference>
<keyword evidence="1 3" id="KW-0808">Transferase</keyword>
<dbReference type="EMBL" id="FOEF01000003">
    <property type="protein sequence ID" value="SEP01557.1"/>
    <property type="molecule type" value="Genomic_DNA"/>
</dbReference>
<evidence type="ECO:0000313" key="3">
    <source>
        <dbReference type="EMBL" id="SEP01557.1"/>
    </source>
</evidence>
<accession>A0A1H8UEU4</accession>
<sequence length="181" mass="19369">MSLEIELLPPSAAAGEDLAVTALVNQVYAVAEKGLWAGPADRTTVAEVAGLVRAGEIAVARLDGRTVGCVRIHRLADGAGEFGLLAAAPDVRGAGIGRALVRFAEQRCRADGCAEMQLELLVPRDWTHPSKEFLAGWYGRLGYRVVRTSTIDEAYPHLAPLLATPCDFLVYRKDLGAELSE</sequence>
<keyword evidence="4" id="KW-1185">Reference proteome</keyword>
<dbReference type="InterPro" id="IPR000182">
    <property type="entry name" value="GNAT_dom"/>
</dbReference>
<dbReference type="STRING" id="394193.SAMN04489732_103228"/>
<organism evidence="3 4">
    <name type="scientific">Amycolatopsis saalfeldensis</name>
    <dbReference type="NCBI Taxonomy" id="394193"/>
    <lineage>
        <taxon>Bacteria</taxon>
        <taxon>Bacillati</taxon>
        <taxon>Actinomycetota</taxon>
        <taxon>Actinomycetes</taxon>
        <taxon>Pseudonocardiales</taxon>
        <taxon>Pseudonocardiaceae</taxon>
        <taxon>Amycolatopsis</taxon>
    </lineage>
</organism>
<evidence type="ECO:0000256" key="1">
    <source>
        <dbReference type="ARBA" id="ARBA00022679"/>
    </source>
</evidence>
<dbReference type="PANTHER" id="PTHR13947">
    <property type="entry name" value="GNAT FAMILY N-ACETYLTRANSFERASE"/>
    <property type="match status" value="1"/>
</dbReference>
<dbReference type="PANTHER" id="PTHR13947:SF37">
    <property type="entry name" value="LD18367P"/>
    <property type="match status" value="1"/>
</dbReference>
<dbReference type="Pfam" id="PF13508">
    <property type="entry name" value="Acetyltransf_7"/>
    <property type="match status" value="1"/>
</dbReference>
<dbReference type="GO" id="GO:0008080">
    <property type="term" value="F:N-acetyltransferase activity"/>
    <property type="evidence" value="ECO:0007669"/>
    <property type="project" value="InterPro"/>
</dbReference>
<proteinExistence type="predicted"/>